<gene>
    <name evidence="4" type="ORF">PSNMU_V1.4_AUG-EV-PASAV3_0080010</name>
</gene>
<evidence type="ECO:0000256" key="1">
    <source>
        <dbReference type="SAM" id="MobiDB-lite"/>
    </source>
</evidence>
<dbReference type="OrthoDB" id="45840at2759"/>
<organism evidence="4 5">
    <name type="scientific">Pseudo-nitzschia multistriata</name>
    <dbReference type="NCBI Taxonomy" id="183589"/>
    <lineage>
        <taxon>Eukaryota</taxon>
        <taxon>Sar</taxon>
        <taxon>Stramenopiles</taxon>
        <taxon>Ochrophyta</taxon>
        <taxon>Bacillariophyta</taxon>
        <taxon>Bacillariophyceae</taxon>
        <taxon>Bacillariophycidae</taxon>
        <taxon>Bacillariales</taxon>
        <taxon>Bacillariaceae</taxon>
        <taxon>Pseudo-nitzschia</taxon>
    </lineage>
</organism>
<reference evidence="4 5" key="1">
    <citation type="submission" date="2019-01" db="EMBL/GenBank/DDBJ databases">
        <authorList>
            <person name="Ferrante I. M."/>
        </authorList>
    </citation>
    <scope>NUCLEOTIDE SEQUENCE [LARGE SCALE GENOMIC DNA]</scope>
    <source>
        <strain evidence="4 5">B856</strain>
    </source>
</reference>
<accession>A0A448ZGB4</accession>
<evidence type="ECO:0008006" key="6">
    <source>
        <dbReference type="Google" id="ProtNLM"/>
    </source>
</evidence>
<feature type="transmembrane region" description="Helical" evidence="2">
    <location>
        <begin position="143"/>
        <end position="165"/>
    </location>
</feature>
<dbReference type="AlphaFoldDB" id="A0A448ZGB4"/>
<keyword evidence="2" id="KW-0812">Transmembrane</keyword>
<keyword evidence="2" id="KW-1133">Transmembrane helix</keyword>
<feature type="transmembrane region" description="Helical" evidence="2">
    <location>
        <begin position="185"/>
        <end position="203"/>
    </location>
</feature>
<sequence>MSVPCRLQRKEGNQKVATLLLLCTVACARILAPNSSPSFPVARAFAFARNGETRTVSTKETPEQLSRWKLKQPTQKKFRTSPLSSTDDAFRTQPAATTTKPVINGASSTEATFESHDNAFEEVQKNKNNISQLLDKFRAASNFASILCVLDCTLLPIITVCLPLLGLVNLSTDKLQMIDSLGHTLALSFVLPVASLTTAINYWGHRRKRIASVALLGILLVGTANSHWHLPHSWPAILTGAIHKVQSCGGTHPSVWHRIANTGGCALLLASNYLSQQQEGCATHKIAGASDCCGHDHNH</sequence>
<evidence type="ECO:0000313" key="4">
    <source>
        <dbReference type="EMBL" id="VEU41097.1"/>
    </source>
</evidence>
<dbReference type="Pfam" id="PF03203">
    <property type="entry name" value="MerC"/>
    <property type="match status" value="1"/>
</dbReference>
<dbReference type="EMBL" id="CAACVS010000333">
    <property type="protein sequence ID" value="VEU41097.1"/>
    <property type="molecule type" value="Genomic_DNA"/>
</dbReference>
<protein>
    <recommendedName>
        <fullName evidence="6">MerC domain-containing protein</fullName>
    </recommendedName>
</protein>
<dbReference type="GO" id="GO:0015097">
    <property type="term" value="F:mercury ion transmembrane transporter activity"/>
    <property type="evidence" value="ECO:0007669"/>
    <property type="project" value="InterPro"/>
</dbReference>
<feature type="region of interest" description="Disordered" evidence="1">
    <location>
        <begin position="76"/>
        <end position="101"/>
    </location>
</feature>
<dbReference type="InterPro" id="IPR004891">
    <property type="entry name" value="Mercury-R_MerC"/>
</dbReference>
<feature type="chain" id="PRO_5019111078" description="MerC domain-containing protein" evidence="3">
    <location>
        <begin position="29"/>
        <end position="299"/>
    </location>
</feature>
<keyword evidence="5" id="KW-1185">Reference proteome</keyword>
<keyword evidence="2" id="KW-0472">Membrane</keyword>
<feature type="signal peptide" evidence="3">
    <location>
        <begin position="1"/>
        <end position="28"/>
    </location>
</feature>
<evidence type="ECO:0000256" key="2">
    <source>
        <dbReference type="SAM" id="Phobius"/>
    </source>
</evidence>
<evidence type="ECO:0000313" key="5">
    <source>
        <dbReference type="Proteomes" id="UP000291116"/>
    </source>
</evidence>
<evidence type="ECO:0000256" key="3">
    <source>
        <dbReference type="SAM" id="SignalP"/>
    </source>
</evidence>
<keyword evidence="3" id="KW-0732">Signal</keyword>
<name>A0A448ZGB4_9STRA</name>
<dbReference type="Proteomes" id="UP000291116">
    <property type="component" value="Unassembled WGS sequence"/>
</dbReference>
<dbReference type="GO" id="GO:0016020">
    <property type="term" value="C:membrane"/>
    <property type="evidence" value="ECO:0007669"/>
    <property type="project" value="InterPro"/>
</dbReference>
<proteinExistence type="predicted"/>